<gene>
    <name evidence="14" type="primary">htpX</name>
    <name evidence="16" type="ORF">CWE06_02235</name>
</gene>
<name>A0A432VYD0_9GAMM</name>
<dbReference type="EMBL" id="PIPI01000001">
    <property type="protein sequence ID" value="RUO21692.1"/>
    <property type="molecule type" value="Genomic_DNA"/>
</dbReference>
<dbReference type="GO" id="GO:0005886">
    <property type="term" value="C:plasma membrane"/>
    <property type="evidence" value="ECO:0007669"/>
    <property type="project" value="UniProtKB-SubCell"/>
</dbReference>
<dbReference type="Proteomes" id="UP000288212">
    <property type="component" value="Unassembled WGS sequence"/>
</dbReference>
<dbReference type="Pfam" id="PF01435">
    <property type="entry name" value="Peptidase_M48"/>
    <property type="match status" value="1"/>
</dbReference>
<evidence type="ECO:0000256" key="14">
    <source>
        <dbReference type="HAMAP-Rule" id="MF_00188"/>
    </source>
</evidence>
<evidence type="ECO:0000256" key="8">
    <source>
        <dbReference type="ARBA" id="ARBA00022833"/>
    </source>
</evidence>
<evidence type="ECO:0000256" key="1">
    <source>
        <dbReference type="ARBA" id="ARBA00004429"/>
    </source>
</evidence>
<keyword evidence="4 14" id="KW-0645">Protease</keyword>
<dbReference type="AlphaFoldDB" id="A0A432VYD0"/>
<evidence type="ECO:0000313" key="16">
    <source>
        <dbReference type="EMBL" id="RUO21692.1"/>
    </source>
</evidence>
<evidence type="ECO:0000256" key="6">
    <source>
        <dbReference type="ARBA" id="ARBA00022723"/>
    </source>
</evidence>
<dbReference type="InterPro" id="IPR050083">
    <property type="entry name" value="HtpX_protease"/>
</dbReference>
<keyword evidence="14" id="KW-0346">Stress response</keyword>
<evidence type="ECO:0000256" key="2">
    <source>
        <dbReference type="ARBA" id="ARBA00009779"/>
    </source>
</evidence>
<dbReference type="OrthoDB" id="15218at2"/>
<dbReference type="GO" id="GO:0008270">
    <property type="term" value="F:zinc ion binding"/>
    <property type="evidence" value="ECO:0007669"/>
    <property type="project" value="UniProtKB-UniRule"/>
</dbReference>
<keyword evidence="6 14" id="KW-0479">Metal-binding</keyword>
<dbReference type="PANTHER" id="PTHR43221:SF1">
    <property type="entry name" value="PROTEASE HTPX"/>
    <property type="match status" value="1"/>
</dbReference>
<dbReference type="InterPro" id="IPR022919">
    <property type="entry name" value="Pept_M48_protease_HtpX"/>
</dbReference>
<dbReference type="GO" id="GO:0006508">
    <property type="term" value="P:proteolysis"/>
    <property type="evidence" value="ECO:0007669"/>
    <property type="project" value="UniProtKB-KW"/>
</dbReference>
<dbReference type="GO" id="GO:0004222">
    <property type="term" value="F:metalloendopeptidase activity"/>
    <property type="evidence" value="ECO:0007669"/>
    <property type="project" value="UniProtKB-UniRule"/>
</dbReference>
<dbReference type="RefSeq" id="WP_126790753.1">
    <property type="nucleotide sequence ID" value="NZ_PIPI01000001.1"/>
</dbReference>
<feature type="binding site" evidence="14">
    <location>
        <position position="147"/>
    </location>
    <ligand>
        <name>Zn(2+)</name>
        <dbReference type="ChEBI" id="CHEBI:29105"/>
        <note>catalytic</note>
    </ligand>
</feature>
<evidence type="ECO:0000256" key="4">
    <source>
        <dbReference type="ARBA" id="ARBA00022670"/>
    </source>
</evidence>
<evidence type="ECO:0000256" key="9">
    <source>
        <dbReference type="ARBA" id="ARBA00022989"/>
    </source>
</evidence>
<keyword evidence="10 14" id="KW-0482">Metalloprotease</keyword>
<dbReference type="PANTHER" id="PTHR43221">
    <property type="entry name" value="PROTEASE HTPX"/>
    <property type="match status" value="1"/>
</dbReference>
<dbReference type="Gene3D" id="3.30.2010.10">
    <property type="entry name" value="Metalloproteases ('zincins'), catalytic domain"/>
    <property type="match status" value="1"/>
</dbReference>
<dbReference type="NCBIfam" id="NF003965">
    <property type="entry name" value="PRK05457.1"/>
    <property type="match status" value="1"/>
</dbReference>
<accession>A0A432VYD0</accession>
<feature type="domain" description="Peptidase M48" evidence="15">
    <location>
        <begin position="79"/>
        <end position="290"/>
    </location>
</feature>
<protein>
    <recommendedName>
        <fullName evidence="12 14">Protease HtpX</fullName>
        <ecNumber evidence="14">3.4.24.-</ecNumber>
    </recommendedName>
    <alternativeName>
        <fullName evidence="13 14">Heat shock protein HtpX</fullName>
    </alternativeName>
</protein>
<evidence type="ECO:0000259" key="15">
    <source>
        <dbReference type="Pfam" id="PF01435"/>
    </source>
</evidence>
<evidence type="ECO:0000256" key="12">
    <source>
        <dbReference type="ARBA" id="ARBA00071790"/>
    </source>
</evidence>
<comment type="similarity">
    <text evidence="2 14">Belongs to the peptidase M48B family.</text>
</comment>
<keyword evidence="9 14" id="KW-1133">Transmembrane helix</keyword>
<keyword evidence="7 14" id="KW-0378">Hydrolase</keyword>
<comment type="cofactor">
    <cofactor evidence="14">
        <name>Zn(2+)</name>
        <dbReference type="ChEBI" id="CHEBI:29105"/>
    </cofactor>
    <text evidence="14">Binds 1 zinc ion per subunit.</text>
</comment>
<sequence length="293" mass="31719">MKRVVLFLATNLAVIVVLSIVLNILMAVFGIDFGSYQGLLVFAALFGFGGAFISLFMSKWMAKRSTGAQVITQPRNDAERWLVATVERQAKQAGIKMPEVAIYDSPEPNAFATGPGKNDSLVAVSTGLLRSMTKDEVEAVLAHEVSHVANGDMVTLTLIQGVVNTFVIFLARVVAGLINSALRGNQQGGHHGGGGFAYFGLVILFEILFGALASLIVFYFSRQREYRADAGAAKLVGANKMIAALQRLSQGRESQLDDRMLAFGIKGKLAKGELMMTHPPLEKRIQALREGRF</sequence>
<evidence type="ECO:0000256" key="5">
    <source>
        <dbReference type="ARBA" id="ARBA00022692"/>
    </source>
</evidence>
<reference evidence="16 17" key="1">
    <citation type="journal article" date="2011" name="Front. Microbiol.">
        <title>Genomic signatures of strain selection and enhancement in Bacillus atrophaeus var. globigii, a historical biowarfare simulant.</title>
        <authorList>
            <person name="Gibbons H.S."/>
            <person name="Broomall S.M."/>
            <person name="McNew L.A."/>
            <person name="Daligault H."/>
            <person name="Chapman C."/>
            <person name="Bruce D."/>
            <person name="Karavis M."/>
            <person name="Krepps M."/>
            <person name="McGregor P.A."/>
            <person name="Hong C."/>
            <person name="Park K.H."/>
            <person name="Akmal A."/>
            <person name="Feldman A."/>
            <person name="Lin J.S."/>
            <person name="Chang W.E."/>
            <person name="Higgs B.W."/>
            <person name="Demirev P."/>
            <person name="Lindquist J."/>
            <person name="Liem A."/>
            <person name="Fochler E."/>
            <person name="Read T.D."/>
            <person name="Tapia R."/>
            <person name="Johnson S."/>
            <person name="Bishop-Lilly K.A."/>
            <person name="Detter C."/>
            <person name="Han C."/>
            <person name="Sozhamannan S."/>
            <person name="Rosenzweig C.N."/>
            <person name="Skowronski E.W."/>
        </authorList>
    </citation>
    <scope>NUCLEOTIDE SEQUENCE [LARGE SCALE GENOMIC DNA]</scope>
    <source>
        <strain evidence="16 17">AK5</strain>
    </source>
</reference>
<dbReference type="EC" id="3.4.24.-" evidence="14"/>
<keyword evidence="11 14" id="KW-0472">Membrane</keyword>
<feature type="transmembrane region" description="Helical" evidence="14">
    <location>
        <begin position="12"/>
        <end position="31"/>
    </location>
</feature>
<feature type="active site" evidence="14">
    <location>
        <position position="144"/>
    </location>
</feature>
<dbReference type="HAMAP" id="MF_00188">
    <property type="entry name" value="Pept_M48_protease_HtpX"/>
    <property type="match status" value="1"/>
</dbReference>
<feature type="transmembrane region" description="Helical" evidence="14">
    <location>
        <begin position="37"/>
        <end position="57"/>
    </location>
</feature>
<evidence type="ECO:0000313" key="17">
    <source>
        <dbReference type="Proteomes" id="UP000288212"/>
    </source>
</evidence>
<feature type="transmembrane region" description="Helical" evidence="14">
    <location>
        <begin position="153"/>
        <end position="175"/>
    </location>
</feature>
<evidence type="ECO:0000256" key="10">
    <source>
        <dbReference type="ARBA" id="ARBA00023049"/>
    </source>
</evidence>
<dbReference type="CDD" id="cd07335">
    <property type="entry name" value="M48B_HtpX_like"/>
    <property type="match status" value="1"/>
</dbReference>
<proteinExistence type="inferred from homology"/>
<feature type="binding site" evidence="14">
    <location>
        <position position="225"/>
    </location>
    <ligand>
        <name>Zn(2+)</name>
        <dbReference type="ChEBI" id="CHEBI:29105"/>
        <note>catalytic</note>
    </ligand>
</feature>
<evidence type="ECO:0000256" key="11">
    <source>
        <dbReference type="ARBA" id="ARBA00023136"/>
    </source>
</evidence>
<keyword evidence="3 14" id="KW-1003">Cell membrane</keyword>
<dbReference type="FunFam" id="3.30.2010.10:FF:000001">
    <property type="entry name" value="Protease HtpX"/>
    <property type="match status" value="1"/>
</dbReference>
<comment type="caution">
    <text evidence="16">The sequence shown here is derived from an EMBL/GenBank/DDBJ whole genome shotgun (WGS) entry which is preliminary data.</text>
</comment>
<keyword evidence="17" id="KW-1185">Reference proteome</keyword>
<dbReference type="InterPro" id="IPR001915">
    <property type="entry name" value="Peptidase_M48"/>
</dbReference>
<keyword evidence="8 14" id="KW-0862">Zinc</keyword>
<evidence type="ECO:0000256" key="7">
    <source>
        <dbReference type="ARBA" id="ARBA00022801"/>
    </source>
</evidence>
<comment type="subcellular location">
    <subcellularLocation>
        <location evidence="1">Cell inner membrane</location>
        <topology evidence="1">Multi-pass membrane protein</topology>
    </subcellularLocation>
    <subcellularLocation>
        <location evidence="14">Cell membrane</location>
        <topology evidence="14">Multi-pass membrane protein</topology>
    </subcellularLocation>
</comment>
<evidence type="ECO:0000256" key="3">
    <source>
        <dbReference type="ARBA" id="ARBA00022475"/>
    </source>
</evidence>
<evidence type="ECO:0000256" key="13">
    <source>
        <dbReference type="ARBA" id="ARBA00080389"/>
    </source>
</evidence>
<keyword evidence="5 14" id="KW-0812">Transmembrane</keyword>
<feature type="binding site" evidence="14">
    <location>
        <position position="143"/>
    </location>
    <ligand>
        <name>Zn(2+)</name>
        <dbReference type="ChEBI" id="CHEBI:29105"/>
        <note>catalytic</note>
    </ligand>
</feature>
<organism evidence="16 17">
    <name type="scientific">Aliidiomarina haloalkalitolerans</name>
    <dbReference type="NCBI Taxonomy" id="859059"/>
    <lineage>
        <taxon>Bacteria</taxon>
        <taxon>Pseudomonadati</taxon>
        <taxon>Pseudomonadota</taxon>
        <taxon>Gammaproteobacteria</taxon>
        <taxon>Alteromonadales</taxon>
        <taxon>Idiomarinaceae</taxon>
        <taxon>Aliidiomarina</taxon>
    </lineage>
</organism>
<feature type="transmembrane region" description="Helical" evidence="14">
    <location>
        <begin position="195"/>
        <end position="220"/>
    </location>
</feature>